<evidence type="ECO:0000313" key="3">
    <source>
        <dbReference type="Proteomes" id="UP000254893"/>
    </source>
</evidence>
<accession>A0A380B8Z9</accession>
<dbReference type="InterPro" id="IPR036291">
    <property type="entry name" value="NAD(P)-bd_dom_sf"/>
</dbReference>
<dbReference type="Proteomes" id="UP000254893">
    <property type="component" value="Unassembled WGS sequence"/>
</dbReference>
<protein>
    <submittedName>
        <fullName evidence="2">Cholesterol dehydrogenase</fullName>
    </submittedName>
</protein>
<dbReference type="Gene3D" id="3.40.50.720">
    <property type="entry name" value="NAD(P)-binding Rossmann-like Domain"/>
    <property type="match status" value="1"/>
</dbReference>
<sequence length="331" mass="37487">MKEKVLITGASGFVGFHLVEAAKSAGLEVHAAVRKSSAVSQIEHAVDKFVYPDYEDTDGLVALLEEHQYQYVIHAAAMTRAKQEEDLIRVNKQYTLNLFSAVFKAAIPLKRATFVSSLAAVGPISIEQGLISEQSPYHPVTAYGRSKRESEKAVKEQFGDKPLTIIRPTAVYGPREKDIYVLFKTLNSGVDAYIGRSPQQLSFIYVKDLVQAILQSCFATHAQFKIYNITDGQVYDRYEMANIFNNVLQKKTFRIHLPNGVVGLVARLFEWAYKRSAKIPVLYPERLNELTAANWACDITAARRELGFDPQFDLKKGLEETLFWYKEHKWL</sequence>
<organism evidence="2 3">
    <name type="scientific">Sphingobacterium spiritivorum</name>
    <name type="common">Flavobacterium spiritivorum</name>
    <dbReference type="NCBI Taxonomy" id="258"/>
    <lineage>
        <taxon>Bacteria</taxon>
        <taxon>Pseudomonadati</taxon>
        <taxon>Bacteroidota</taxon>
        <taxon>Sphingobacteriia</taxon>
        <taxon>Sphingobacteriales</taxon>
        <taxon>Sphingobacteriaceae</taxon>
        <taxon>Sphingobacterium</taxon>
    </lineage>
</organism>
<dbReference type="Pfam" id="PF01370">
    <property type="entry name" value="Epimerase"/>
    <property type="match status" value="1"/>
</dbReference>
<feature type="domain" description="NAD-dependent epimerase/dehydratase" evidence="1">
    <location>
        <begin position="5"/>
        <end position="229"/>
    </location>
</feature>
<dbReference type="SUPFAM" id="SSF51735">
    <property type="entry name" value="NAD(P)-binding Rossmann-fold domains"/>
    <property type="match status" value="1"/>
</dbReference>
<gene>
    <name evidence="2" type="ORF">NCTC11388_00262</name>
</gene>
<name>A0A380B8Z9_SPHSI</name>
<dbReference type="PANTHER" id="PTHR43245">
    <property type="entry name" value="BIFUNCTIONAL POLYMYXIN RESISTANCE PROTEIN ARNA"/>
    <property type="match status" value="1"/>
</dbReference>
<evidence type="ECO:0000259" key="1">
    <source>
        <dbReference type="Pfam" id="PF01370"/>
    </source>
</evidence>
<dbReference type="EMBL" id="UGYW01000001">
    <property type="protein sequence ID" value="SUI97168.1"/>
    <property type="molecule type" value="Genomic_DNA"/>
</dbReference>
<proteinExistence type="predicted"/>
<dbReference type="PANTHER" id="PTHR43245:SF58">
    <property type="entry name" value="BLL5923 PROTEIN"/>
    <property type="match status" value="1"/>
</dbReference>
<dbReference type="RefSeq" id="WP_115168789.1">
    <property type="nucleotide sequence ID" value="NZ_UGYW01000001.1"/>
</dbReference>
<evidence type="ECO:0000313" key="2">
    <source>
        <dbReference type="EMBL" id="SUI97168.1"/>
    </source>
</evidence>
<dbReference type="AlphaFoldDB" id="A0A380B8Z9"/>
<dbReference type="InterPro" id="IPR001509">
    <property type="entry name" value="Epimerase_deHydtase"/>
</dbReference>
<dbReference type="InterPro" id="IPR050177">
    <property type="entry name" value="Lipid_A_modif_metabolic_enz"/>
</dbReference>
<reference evidence="2 3" key="1">
    <citation type="submission" date="2018-06" db="EMBL/GenBank/DDBJ databases">
        <authorList>
            <consortium name="Pathogen Informatics"/>
            <person name="Doyle S."/>
        </authorList>
    </citation>
    <scope>NUCLEOTIDE SEQUENCE [LARGE SCALE GENOMIC DNA]</scope>
    <source>
        <strain evidence="2 3">NCTC11388</strain>
    </source>
</reference>